<dbReference type="AlphaFoldDB" id="A0A8K0KTT2"/>
<feature type="region of interest" description="Disordered" evidence="1">
    <location>
        <begin position="16"/>
        <end position="39"/>
    </location>
</feature>
<reference evidence="2" key="2">
    <citation type="submission" date="2017-10" db="EMBL/GenBank/DDBJ databases">
        <title>Ladona fulva Genome sequencing and assembly.</title>
        <authorList>
            <person name="Murali S."/>
            <person name="Richards S."/>
            <person name="Bandaranaike D."/>
            <person name="Bellair M."/>
            <person name="Blankenburg K."/>
            <person name="Chao H."/>
            <person name="Dinh H."/>
            <person name="Doddapaneni H."/>
            <person name="Dugan-Rocha S."/>
            <person name="Elkadiri S."/>
            <person name="Gnanaolivu R."/>
            <person name="Hernandez B."/>
            <person name="Skinner E."/>
            <person name="Javaid M."/>
            <person name="Lee S."/>
            <person name="Li M."/>
            <person name="Ming W."/>
            <person name="Munidasa M."/>
            <person name="Muniz J."/>
            <person name="Nguyen L."/>
            <person name="Hughes D."/>
            <person name="Osuji N."/>
            <person name="Pu L.-L."/>
            <person name="Puazo M."/>
            <person name="Qu C."/>
            <person name="Quiroz J."/>
            <person name="Raj R."/>
            <person name="Weissenberger G."/>
            <person name="Xin Y."/>
            <person name="Zou X."/>
            <person name="Han Y."/>
            <person name="Worley K."/>
            <person name="Muzny D."/>
            <person name="Gibbs R."/>
        </authorList>
    </citation>
    <scope>NUCLEOTIDE SEQUENCE</scope>
    <source>
        <strain evidence="2">Sampled in the wild</strain>
    </source>
</reference>
<reference evidence="2" key="1">
    <citation type="submission" date="2013-04" db="EMBL/GenBank/DDBJ databases">
        <authorList>
            <person name="Qu J."/>
            <person name="Murali S.C."/>
            <person name="Bandaranaike D."/>
            <person name="Bellair M."/>
            <person name="Blankenburg K."/>
            <person name="Chao H."/>
            <person name="Dinh H."/>
            <person name="Doddapaneni H."/>
            <person name="Downs B."/>
            <person name="Dugan-Rocha S."/>
            <person name="Elkadiri S."/>
            <person name="Gnanaolivu R.D."/>
            <person name="Hernandez B."/>
            <person name="Javaid M."/>
            <person name="Jayaseelan J.C."/>
            <person name="Lee S."/>
            <person name="Li M."/>
            <person name="Ming W."/>
            <person name="Munidasa M."/>
            <person name="Muniz J."/>
            <person name="Nguyen L."/>
            <person name="Ongeri F."/>
            <person name="Osuji N."/>
            <person name="Pu L.-L."/>
            <person name="Puazo M."/>
            <person name="Qu C."/>
            <person name="Quiroz J."/>
            <person name="Raj R."/>
            <person name="Weissenberger G."/>
            <person name="Xin Y."/>
            <person name="Zou X."/>
            <person name="Han Y."/>
            <person name="Richards S."/>
            <person name="Worley K."/>
            <person name="Muzny D."/>
            <person name="Gibbs R."/>
        </authorList>
    </citation>
    <scope>NUCLEOTIDE SEQUENCE</scope>
    <source>
        <strain evidence="2">Sampled in the wild</strain>
    </source>
</reference>
<proteinExistence type="predicted"/>
<sequence length="105" mass="11900">MRLLAIPEVSFSKRQLLSPLPTPPPLPSRSLTQSLADRRRAHTDEDSLLTHILSFPNSLSALINAFAGISPRERHHFSNSLFAFFLAEYRLWRSVFFFSPTSACV</sequence>
<dbReference type="EMBL" id="KZ312450">
    <property type="protein sequence ID" value="KAG8240329.1"/>
    <property type="molecule type" value="Genomic_DNA"/>
</dbReference>
<evidence type="ECO:0000313" key="2">
    <source>
        <dbReference type="EMBL" id="KAG8240329.1"/>
    </source>
</evidence>
<dbReference type="Proteomes" id="UP000792457">
    <property type="component" value="Unassembled WGS sequence"/>
</dbReference>
<accession>A0A8K0KTT2</accession>
<protein>
    <submittedName>
        <fullName evidence="2">Uncharacterized protein</fullName>
    </submittedName>
</protein>
<comment type="caution">
    <text evidence="2">The sequence shown here is derived from an EMBL/GenBank/DDBJ whole genome shotgun (WGS) entry which is preliminary data.</text>
</comment>
<gene>
    <name evidence="2" type="ORF">J437_LFUL000804</name>
</gene>
<evidence type="ECO:0000313" key="3">
    <source>
        <dbReference type="Proteomes" id="UP000792457"/>
    </source>
</evidence>
<name>A0A8K0KTT2_LADFU</name>
<organism evidence="2 3">
    <name type="scientific">Ladona fulva</name>
    <name type="common">Scarce chaser dragonfly</name>
    <name type="synonym">Libellula fulva</name>
    <dbReference type="NCBI Taxonomy" id="123851"/>
    <lineage>
        <taxon>Eukaryota</taxon>
        <taxon>Metazoa</taxon>
        <taxon>Ecdysozoa</taxon>
        <taxon>Arthropoda</taxon>
        <taxon>Hexapoda</taxon>
        <taxon>Insecta</taxon>
        <taxon>Pterygota</taxon>
        <taxon>Palaeoptera</taxon>
        <taxon>Odonata</taxon>
        <taxon>Epiprocta</taxon>
        <taxon>Anisoptera</taxon>
        <taxon>Libelluloidea</taxon>
        <taxon>Libellulidae</taxon>
        <taxon>Ladona</taxon>
    </lineage>
</organism>
<evidence type="ECO:0000256" key="1">
    <source>
        <dbReference type="SAM" id="MobiDB-lite"/>
    </source>
</evidence>
<keyword evidence="3" id="KW-1185">Reference proteome</keyword>